<dbReference type="GO" id="GO:0102158">
    <property type="term" value="F:very-long-chain (3R)-3-hydroxyacyl-CoA dehydratase activity"/>
    <property type="evidence" value="ECO:0007669"/>
    <property type="project" value="UniProtKB-EC"/>
</dbReference>
<dbReference type="PANTHER" id="PTHR11035:SF3">
    <property type="entry name" value="VERY-LONG-CHAIN (3R)-3-HYDROXYACYL-COA DEHYDRATASE"/>
    <property type="match status" value="1"/>
</dbReference>
<keyword evidence="7 14" id="KW-0276">Fatty acid metabolism</keyword>
<evidence type="ECO:0000256" key="14">
    <source>
        <dbReference type="RuleBase" id="RU363109"/>
    </source>
</evidence>
<evidence type="ECO:0000256" key="11">
    <source>
        <dbReference type="ARBA" id="ARBA00023160"/>
    </source>
</evidence>
<dbReference type="AlphaFoldDB" id="A0A6G1HL36"/>
<dbReference type="GO" id="GO:0005789">
    <property type="term" value="C:endoplasmic reticulum membrane"/>
    <property type="evidence" value="ECO:0007669"/>
    <property type="project" value="UniProtKB-SubCell"/>
</dbReference>
<evidence type="ECO:0000256" key="6">
    <source>
        <dbReference type="ARBA" id="ARBA00022692"/>
    </source>
</evidence>
<evidence type="ECO:0000256" key="9">
    <source>
        <dbReference type="ARBA" id="ARBA00023098"/>
    </source>
</evidence>
<proteinExistence type="inferred from homology"/>
<dbReference type="EMBL" id="ML996705">
    <property type="protein sequence ID" value="KAF2396778.1"/>
    <property type="molecule type" value="Genomic_DNA"/>
</dbReference>
<keyword evidence="10 14" id="KW-0472">Membrane</keyword>
<evidence type="ECO:0000256" key="5">
    <source>
        <dbReference type="ARBA" id="ARBA00022516"/>
    </source>
</evidence>
<keyword evidence="11 14" id="KW-0275">Fatty acid biosynthesis</keyword>
<gene>
    <name evidence="15" type="ORF">EJ06DRAFT_533512</name>
</gene>
<evidence type="ECO:0000256" key="13">
    <source>
        <dbReference type="ARBA" id="ARBA00036671"/>
    </source>
</evidence>
<evidence type="ECO:0000313" key="15">
    <source>
        <dbReference type="EMBL" id="KAF2396778.1"/>
    </source>
</evidence>
<dbReference type="GO" id="GO:0030148">
    <property type="term" value="P:sphingolipid biosynthetic process"/>
    <property type="evidence" value="ECO:0007669"/>
    <property type="project" value="TreeGrafter"/>
</dbReference>
<feature type="transmembrane region" description="Helical" evidence="14">
    <location>
        <begin position="20"/>
        <end position="39"/>
    </location>
</feature>
<evidence type="ECO:0000256" key="10">
    <source>
        <dbReference type="ARBA" id="ARBA00023136"/>
    </source>
</evidence>
<keyword evidence="16" id="KW-1185">Reference proteome</keyword>
<name>A0A6G1HL36_9PEZI</name>
<evidence type="ECO:0000256" key="12">
    <source>
        <dbReference type="ARBA" id="ARBA00023239"/>
    </source>
</evidence>
<protein>
    <recommendedName>
        <fullName evidence="4 14">Very-long-chain (3R)-3-hydroxyacyl-CoA dehydratase</fullName>
        <ecNumber evidence="4 14">4.2.1.134</ecNumber>
    </recommendedName>
</protein>
<keyword evidence="6 14" id="KW-0812">Transmembrane</keyword>
<evidence type="ECO:0000256" key="2">
    <source>
        <dbReference type="ARBA" id="ARBA00005194"/>
    </source>
</evidence>
<comment type="caution">
    <text evidence="14">Lacks conserved residue(s) required for the propagation of feature annotation.</text>
</comment>
<dbReference type="PANTHER" id="PTHR11035">
    <property type="entry name" value="VERY-LONG-CHAIN (3R)-3-HYDROXYACYL-COA DEHYDRATASE"/>
    <property type="match status" value="1"/>
</dbReference>
<sequence>MATPTRTQVPPRTAASPLNTLYLTLYNFVSAALWTGVLIRTVQIGVLGGEPRGVYTGIGEYTKWTQTLALLEVAHSVLGIVRAPVVTTVMQVASRILLVWGIADVFPRVAAGSAGYMSMLVAWSVTEVVRYSYFVFFLTGRVPGVLSWLRYNAFFVLYPLGISSEVWLVYQAIPSAMKLSPLFGYGLWAVLAVYVPGSYVLYSHMMTQRRRIMRGKQRARE</sequence>
<dbReference type="Proteomes" id="UP000799640">
    <property type="component" value="Unassembled WGS sequence"/>
</dbReference>
<dbReference type="EC" id="4.2.1.134" evidence="4 14"/>
<comment type="pathway">
    <text evidence="2 14">Lipid metabolism; fatty acid biosynthesis.</text>
</comment>
<feature type="transmembrane region" description="Helical" evidence="14">
    <location>
        <begin position="151"/>
        <end position="170"/>
    </location>
</feature>
<comment type="function">
    <text evidence="14">Catalyzes the third of the four reactions of the long-chain fatty acids elongation cycle. This endoplasmic reticulum-bound enzymatic process, allows the addition of two carbons to the chain of long- and very long-chain fatty acids/VLCFAs per cycle. This enzyme catalyzes the dehydration of the 3-hydroxyacyl-CoA intermediate into trans-2,3-enoyl-CoA, within each cycle of fatty acid elongation. Thereby, it participates to the production of VLCFAs of different chain lengths that are involved in multiple biological processes as precursors of membrane lipids and lipid mediators.</text>
</comment>
<comment type="subcellular location">
    <subcellularLocation>
        <location evidence="14">Endoplasmic reticulum membrane</location>
        <topology evidence="14">Multi-pass membrane protein</topology>
    </subcellularLocation>
    <subcellularLocation>
        <location evidence="1">Membrane</location>
        <topology evidence="1">Multi-pass membrane protein</topology>
    </subcellularLocation>
</comment>
<organism evidence="15 16">
    <name type="scientific">Trichodelitschia bisporula</name>
    <dbReference type="NCBI Taxonomy" id="703511"/>
    <lineage>
        <taxon>Eukaryota</taxon>
        <taxon>Fungi</taxon>
        <taxon>Dikarya</taxon>
        <taxon>Ascomycota</taxon>
        <taxon>Pezizomycotina</taxon>
        <taxon>Dothideomycetes</taxon>
        <taxon>Dothideomycetes incertae sedis</taxon>
        <taxon>Phaeotrichales</taxon>
        <taxon>Phaeotrichaceae</taxon>
        <taxon>Trichodelitschia</taxon>
    </lineage>
</organism>
<dbReference type="GO" id="GO:0030497">
    <property type="term" value="P:fatty acid elongation"/>
    <property type="evidence" value="ECO:0007669"/>
    <property type="project" value="TreeGrafter"/>
</dbReference>
<evidence type="ECO:0000256" key="4">
    <source>
        <dbReference type="ARBA" id="ARBA00013122"/>
    </source>
</evidence>
<keyword evidence="12 14" id="KW-0456">Lyase</keyword>
<evidence type="ECO:0000313" key="16">
    <source>
        <dbReference type="Proteomes" id="UP000799640"/>
    </source>
</evidence>
<feature type="transmembrane region" description="Helical" evidence="14">
    <location>
        <begin position="115"/>
        <end position="139"/>
    </location>
</feature>
<evidence type="ECO:0000256" key="1">
    <source>
        <dbReference type="ARBA" id="ARBA00004141"/>
    </source>
</evidence>
<evidence type="ECO:0000256" key="3">
    <source>
        <dbReference type="ARBA" id="ARBA00007811"/>
    </source>
</evidence>
<dbReference type="GO" id="GO:0042761">
    <property type="term" value="P:very long-chain fatty acid biosynthetic process"/>
    <property type="evidence" value="ECO:0007669"/>
    <property type="project" value="TreeGrafter"/>
</dbReference>
<keyword evidence="5 14" id="KW-0444">Lipid biosynthesis</keyword>
<dbReference type="OrthoDB" id="46988at2759"/>
<dbReference type="InterPro" id="IPR007482">
    <property type="entry name" value="Tyr_Pase-like_PTPLA"/>
</dbReference>
<evidence type="ECO:0000256" key="8">
    <source>
        <dbReference type="ARBA" id="ARBA00022989"/>
    </source>
</evidence>
<comment type="catalytic activity">
    <reaction evidence="13 14">
        <text>a very-long-chain (3R)-3-hydroxyacyl-CoA = a very-long-chain (2E)-enoyl-CoA + H2O</text>
        <dbReference type="Rhea" id="RHEA:45812"/>
        <dbReference type="ChEBI" id="CHEBI:15377"/>
        <dbReference type="ChEBI" id="CHEBI:83728"/>
        <dbReference type="ChEBI" id="CHEBI:85440"/>
        <dbReference type="EC" id="4.2.1.134"/>
    </reaction>
</comment>
<dbReference type="UniPathway" id="UPA00094"/>
<feature type="transmembrane region" description="Helical" evidence="14">
    <location>
        <begin position="182"/>
        <end position="202"/>
    </location>
</feature>
<reference evidence="15" key="1">
    <citation type="journal article" date="2020" name="Stud. Mycol.">
        <title>101 Dothideomycetes genomes: a test case for predicting lifestyles and emergence of pathogens.</title>
        <authorList>
            <person name="Haridas S."/>
            <person name="Albert R."/>
            <person name="Binder M."/>
            <person name="Bloem J."/>
            <person name="Labutti K."/>
            <person name="Salamov A."/>
            <person name="Andreopoulos B."/>
            <person name="Baker S."/>
            <person name="Barry K."/>
            <person name="Bills G."/>
            <person name="Bluhm B."/>
            <person name="Cannon C."/>
            <person name="Castanera R."/>
            <person name="Culley D."/>
            <person name="Daum C."/>
            <person name="Ezra D."/>
            <person name="Gonzalez J."/>
            <person name="Henrissat B."/>
            <person name="Kuo A."/>
            <person name="Liang C."/>
            <person name="Lipzen A."/>
            <person name="Lutzoni F."/>
            <person name="Magnuson J."/>
            <person name="Mondo S."/>
            <person name="Nolan M."/>
            <person name="Ohm R."/>
            <person name="Pangilinan J."/>
            <person name="Park H.-J."/>
            <person name="Ramirez L."/>
            <person name="Alfaro M."/>
            <person name="Sun H."/>
            <person name="Tritt A."/>
            <person name="Yoshinaga Y."/>
            <person name="Zwiers L.-H."/>
            <person name="Turgeon B."/>
            <person name="Goodwin S."/>
            <person name="Spatafora J."/>
            <person name="Crous P."/>
            <person name="Grigoriev I."/>
        </authorList>
    </citation>
    <scope>NUCLEOTIDE SEQUENCE</scope>
    <source>
        <strain evidence="15">CBS 262.69</strain>
    </source>
</reference>
<keyword evidence="8 14" id="KW-1133">Transmembrane helix</keyword>
<comment type="similarity">
    <text evidence="3 14">Belongs to the very long-chain fatty acids dehydratase HACD family.</text>
</comment>
<evidence type="ECO:0000256" key="7">
    <source>
        <dbReference type="ARBA" id="ARBA00022832"/>
    </source>
</evidence>
<keyword evidence="9 14" id="KW-0443">Lipid metabolism</keyword>
<dbReference type="Pfam" id="PF04387">
    <property type="entry name" value="PTPLA"/>
    <property type="match status" value="1"/>
</dbReference>
<keyword evidence="14" id="KW-0256">Endoplasmic reticulum</keyword>
<accession>A0A6G1HL36</accession>